<evidence type="ECO:0008006" key="6">
    <source>
        <dbReference type="Google" id="ProtNLM"/>
    </source>
</evidence>
<feature type="domain" description="10TM putative phosphate transporter extracellular tail" evidence="3">
    <location>
        <begin position="340"/>
        <end position="399"/>
    </location>
</feature>
<dbReference type="PANTHER" id="PTHR13018:SF20">
    <property type="entry name" value="SPORULATION-SPECIFIC PROTEIN 75"/>
    <property type="match status" value="1"/>
</dbReference>
<feature type="transmembrane region" description="Helical" evidence="1">
    <location>
        <begin position="15"/>
        <end position="35"/>
    </location>
</feature>
<evidence type="ECO:0000313" key="4">
    <source>
        <dbReference type="EMBL" id="KAL2044420.1"/>
    </source>
</evidence>
<keyword evidence="5" id="KW-1185">Reference proteome</keyword>
<feature type="transmembrane region" description="Helical" evidence="1">
    <location>
        <begin position="242"/>
        <end position="262"/>
    </location>
</feature>
<dbReference type="InterPro" id="IPR022257">
    <property type="entry name" value="PHM7_ext"/>
</dbReference>
<name>A0ABR4AF70_9LECA</name>
<evidence type="ECO:0000259" key="2">
    <source>
        <dbReference type="Pfam" id="PF02714"/>
    </source>
</evidence>
<dbReference type="Pfam" id="PF12621">
    <property type="entry name" value="PHM7_ext"/>
    <property type="match status" value="1"/>
</dbReference>
<organism evidence="4 5">
    <name type="scientific">Stereocaulon virgatum</name>
    <dbReference type="NCBI Taxonomy" id="373712"/>
    <lineage>
        <taxon>Eukaryota</taxon>
        <taxon>Fungi</taxon>
        <taxon>Dikarya</taxon>
        <taxon>Ascomycota</taxon>
        <taxon>Pezizomycotina</taxon>
        <taxon>Lecanoromycetes</taxon>
        <taxon>OSLEUM clade</taxon>
        <taxon>Lecanoromycetidae</taxon>
        <taxon>Lecanorales</taxon>
        <taxon>Lecanorineae</taxon>
        <taxon>Stereocaulaceae</taxon>
        <taxon>Stereocaulon</taxon>
    </lineage>
</organism>
<feature type="transmembrane region" description="Helical" evidence="1">
    <location>
        <begin position="111"/>
        <end position="130"/>
    </location>
</feature>
<gene>
    <name evidence="4" type="ORF">N7G274_003125</name>
</gene>
<reference evidence="4 5" key="1">
    <citation type="submission" date="2024-09" db="EMBL/GenBank/DDBJ databases">
        <title>Rethinking Asexuality: The Enigmatic Case of Functional Sexual Genes in Lepraria (Stereocaulaceae).</title>
        <authorList>
            <person name="Doellman M."/>
            <person name="Sun Y."/>
            <person name="Barcenas-Pena A."/>
            <person name="Lumbsch H.T."/>
            <person name="Grewe F."/>
        </authorList>
    </citation>
    <scope>NUCLEOTIDE SEQUENCE [LARGE SCALE GENOMIC DNA]</scope>
    <source>
        <strain evidence="4 5">Mercado 3170</strain>
    </source>
</reference>
<sequence>MAGCPAWLSGIIQGVLPQLMLVALTALLPLILRVITGWQGLSTETTVELSLQKCYFVFLFVQNFLTVSFSSSITAIAQDLLHGPTSAAALLARNLPKASIYSFSYLTLQGLSVSAGAFLQAGGLINWLVLAPWTDRTPRQKWERQIGLPEIRWGTFYPLYTDLACIGLIYSIIAPLILPFSVATFSLFWFVFRYNLLYVSAFPYDTGGQLYPTALKQLFTGVYTMELCLIGLFLSIRNDQGVFTGIGQAVIMMIATTLRVIYQLLLGNIFSSFLKYLPASPKDREDKGGESNGNLSAPALDHLRHLGHTCYGWMRPSKEVPQDLQESVDELARNELGITDRRGYKHEAADHRSPVVWIPKDDLGISEDEIAYARNYFSDIRISNEFADIDIKGRLEISQNVSDTDIVQ</sequence>
<feature type="transmembrane region" description="Helical" evidence="1">
    <location>
        <begin position="176"/>
        <end position="197"/>
    </location>
</feature>
<comment type="caution">
    <text evidence="4">The sequence shown here is derived from an EMBL/GenBank/DDBJ whole genome shotgun (WGS) entry which is preliminary data.</text>
</comment>
<dbReference type="PANTHER" id="PTHR13018">
    <property type="entry name" value="PROBABLE MEMBRANE PROTEIN DUF221-RELATED"/>
    <property type="match status" value="1"/>
</dbReference>
<keyword evidence="1" id="KW-0472">Membrane</keyword>
<dbReference type="Pfam" id="PF02714">
    <property type="entry name" value="RSN1_7TM"/>
    <property type="match status" value="1"/>
</dbReference>
<keyword evidence="1" id="KW-0812">Transmembrane</keyword>
<keyword evidence="1" id="KW-1133">Transmembrane helix</keyword>
<feature type="domain" description="CSC1/OSCA1-like 7TM region" evidence="2">
    <location>
        <begin position="5"/>
        <end position="233"/>
    </location>
</feature>
<feature type="transmembrane region" description="Helical" evidence="1">
    <location>
        <begin position="55"/>
        <end position="77"/>
    </location>
</feature>
<proteinExistence type="predicted"/>
<accession>A0ABR4AF70</accession>
<dbReference type="InterPro" id="IPR003864">
    <property type="entry name" value="CSC1/OSCA1-like_7TM"/>
</dbReference>
<dbReference type="EMBL" id="JBEFKJ010000009">
    <property type="protein sequence ID" value="KAL2044420.1"/>
    <property type="molecule type" value="Genomic_DNA"/>
</dbReference>
<feature type="transmembrane region" description="Helical" evidence="1">
    <location>
        <begin position="218"/>
        <end position="236"/>
    </location>
</feature>
<evidence type="ECO:0000313" key="5">
    <source>
        <dbReference type="Proteomes" id="UP001590950"/>
    </source>
</evidence>
<protein>
    <recommendedName>
        <fullName evidence="6">DUF221-domain-containing protein</fullName>
    </recommendedName>
</protein>
<evidence type="ECO:0000256" key="1">
    <source>
        <dbReference type="SAM" id="Phobius"/>
    </source>
</evidence>
<dbReference type="InterPro" id="IPR045122">
    <property type="entry name" value="Csc1-like"/>
</dbReference>
<dbReference type="Proteomes" id="UP001590950">
    <property type="component" value="Unassembled WGS sequence"/>
</dbReference>
<evidence type="ECO:0000259" key="3">
    <source>
        <dbReference type="Pfam" id="PF12621"/>
    </source>
</evidence>